<evidence type="ECO:0000256" key="1">
    <source>
        <dbReference type="SAM" id="SignalP"/>
    </source>
</evidence>
<comment type="caution">
    <text evidence="3">The sequence shown here is derived from an EMBL/GenBank/DDBJ whole genome shotgun (WGS) entry which is preliminary data.</text>
</comment>
<dbReference type="Gene3D" id="3.10.450.40">
    <property type="match status" value="1"/>
</dbReference>
<dbReference type="Proteomes" id="UP000559404">
    <property type="component" value="Unassembled WGS sequence"/>
</dbReference>
<accession>A0A838XV40</accession>
<organism evidence="3 4">
    <name type="scientific">Stappia taiwanensis</name>
    <dbReference type="NCBI Taxonomy" id="992267"/>
    <lineage>
        <taxon>Bacteria</taxon>
        <taxon>Pseudomonadati</taxon>
        <taxon>Pseudomonadota</taxon>
        <taxon>Alphaproteobacteria</taxon>
        <taxon>Hyphomicrobiales</taxon>
        <taxon>Stappiaceae</taxon>
        <taxon>Stappia</taxon>
    </lineage>
</organism>
<dbReference type="RefSeq" id="WP_181759123.1">
    <property type="nucleotide sequence ID" value="NZ_BMCR01000004.1"/>
</dbReference>
<sequence>MFWIARPLRRCASSFAPALRRQAVAFALAALAVLAVPQAAMAACLSPSQARAAVANGQAQPLGAIAGAVRGEIVRAELCEEGGRLVYRLSVLSGERLVTRVVDARTGQVLN</sequence>
<evidence type="ECO:0000259" key="2">
    <source>
        <dbReference type="Pfam" id="PF03413"/>
    </source>
</evidence>
<feature type="domain" description="PepSY" evidence="2">
    <location>
        <begin position="45"/>
        <end position="111"/>
    </location>
</feature>
<protein>
    <submittedName>
        <fullName evidence="3">PepSY domain-containing protein</fullName>
    </submittedName>
</protein>
<dbReference type="InterPro" id="IPR025711">
    <property type="entry name" value="PepSY"/>
</dbReference>
<dbReference type="Pfam" id="PF03413">
    <property type="entry name" value="PepSY"/>
    <property type="match status" value="1"/>
</dbReference>
<proteinExistence type="predicted"/>
<keyword evidence="1" id="KW-0732">Signal</keyword>
<name>A0A838XV40_9HYPH</name>
<dbReference type="EMBL" id="JACEON010000003">
    <property type="protein sequence ID" value="MBA4610934.1"/>
    <property type="molecule type" value="Genomic_DNA"/>
</dbReference>
<reference evidence="3 4" key="2">
    <citation type="submission" date="2020-08" db="EMBL/GenBank/DDBJ databases">
        <title>Stappia taiwanensis sp. nov., isolated from a coastal thermal spring.</title>
        <authorList>
            <person name="Kampfer P."/>
        </authorList>
    </citation>
    <scope>NUCLEOTIDE SEQUENCE [LARGE SCALE GENOMIC DNA]</scope>
    <source>
        <strain evidence="3 4">DSM 23284</strain>
    </source>
</reference>
<reference evidence="3 4" key="1">
    <citation type="submission" date="2020-07" db="EMBL/GenBank/DDBJ databases">
        <authorList>
            <person name="Li M."/>
        </authorList>
    </citation>
    <scope>NUCLEOTIDE SEQUENCE [LARGE SCALE GENOMIC DNA]</scope>
    <source>
        <strain evidence="3 4">DSM 23284</strain>
    </source>
</reference>
<dbReference type="AlphaFoldDB" id="A0A838XV40"/>
<feature type="signal peptide" evidence="1">
    <location>
        <begin position="1"/>
        <end position="42"/>
    </location>
</feature>
<gene>
    <name evidence="3" type="ORF">H1W37_04680</name>
</gene>
<keyword evidence="4" id="KW-1185">Reference proteome</keyword>
<evidence type="ECO:0000313" key="3">
    <source>
        <dbReference type="EMBL" id="MBA4610934.1"/>
    </source>
</evidence>
<evidence type="ECO:0000313" key="4">
    <source>
        <dbReference type="Proteomes" id="UP000559404"/>
    </source>
</evidence>
<feature type="chain" id="PRO_5032534865" evidence="1">
    <location>
        <begin position="43"/>
        <end position="111"/>
    </location>
</feature>